<dbReference type="EMBL" id="JABFTP020000062">
    <property type="protein sequence ID" value="KAL3273557.1"/>
    <property type="molecule type" value="Genomic_DNA"/>
</dbReference>
<dbReference type="AlphaFoldDB" id="A0ABD2N4P7"/>
<protein>
    <submittedName>
        <fullName evidence="1">Uncharacterized protein</fullName>
    </submittedName>
</protein>
<organism evidence="1 2">
    <name type="scientific">Cryptolaemus montrouzieri</name>
    <dbReference type="NCBI Taxonomy" id="559131"/>
    <lineage>
        <taxon>Eukaryota</taxon>
        <taxon>Metazoa</taxon>
        <taxon>Ecdysozoa</taxon>
        <taxon>Arthropoda</taxon>
        <taxon>Hexapoda</taxon>
        <taxon>Insecta</taxon>
        <taxon>Pterygota</taxon>
        <taxon>Neoptera</taxon>
        <taxon>Endopterygota</taxon>
        <taxon>Coleoptera</taxon>
        <taxon>Polyphaga</taxon>
        <taxon>Cucujiformia</taxon>
        <taxon>Coccinelloidea</taxon>
        <taxon>Coccinellidae</taxon>
        <taxon>Scymninae</taxon>
        <taxon>Scymnini</taxon>
        <taxon>Cryptolaemus</taxon>
    </lineage>
</organism>
<reference evidence="1 2" key="1">
    <citation type="journal article" date="2021" name="BMC Biol.">
        <title>Horizontally acquired antibacterial genes associated with adaptive radiation of ladybird beetles.</title>
        <authorList>
            <person name="Li H.S."/>
            <person name="Tang X.F."/>
            <person name="Huang Y.H."/>
            <person name="Xu Z.Y."/>
            <person name="Chen M.L."/>
            <person name="Du X.Y."/>
            <person name="Qiu B.Y."/>
            <person name="Chen P.T."/>
            <person name="Zhang W."/>
            <person name="Slipinski A."/>
            <person name="Escalona H.E."/>
            <person name="Waterhouse R.M."/>
            <person name="Zwick A."/>
            <person name="Pang H."/>
        </authorList>
    </citation>
    <scope>NUCLEOTIDE SEQUENCE [LARGE SCALE GENOMIC DNA]</scope>
    <source>
        <strain evidence="1">SYSU2018</strain>
    </source>
</reference>
<gene>
    <name evidence="1" type="ORF">HHI36_014991</name>
</gene>
<proteinExistence type="predicted"/>
<evidence type="ECO:0000313" key="1">
    <source>
        <dbReference type="EMBL" id="KAL3273557.1"/>
    </source>
</evidence>
<evidence type="ECO:0000313" key="2">
    <source>
        <dbReference type="Proteomes" id="UP001516400"/>
    </source>
</evidence>
<accession>A0ABD2N4P7</accession>
<comment type="caution">
    <text evidence="1">The sequence shown here is derived from an EMBL/GenBank/DDBJ whole genome shotgun (WGS) entry which is preliminary data.</text>
</comment>
<keyword evidence="2" id="KW-1185">Reference proteome</keyword>
<feature type="non-terminal residue" evidence="1">
    <location>
        <position position="1"/>
    </location>
</feature>
<sequence>KRIAILKLMEVMGLDIGPHAYNFCHDKDELRIKIAEKRCSDQSKEARLARKKDAAEQEALFEQDYGLLYGAGSIKCQY</sequence>
<name>A0ABD2N4P7_9CUCU</name>
<dbReference type="Proteomes" id="UP001516400">
    <property type="component" value="Unassembled WGS sequence"/>
</dbReference>